<comment type="subcellular location">
    <subcellularLocation>
        <location evidence="1">Mitochondrion</location>
    </subcellularLocation>
</comment>
<evidence type="ECO:0000313" key="4">
    <source>
        <dbReference type="Proteomes" id="UP000008065"/>
    </source>
</evidence>
<feature type="non-terminal residue" evidence="3">
    <location>
        <position position="1"/>
    </location>
</feature>
<keyword evidence="4" id="KW-1185">Reference proteome</keyword>
<dbReference type="Gene3D" id="3.30.70.270">
    <property type="match status" value="1"/>
</dbReference>
<name>F8MK84_NEUT8</name>
<dbReference type="InterPro" id="IPR043502">
    <property type="entry name" value="DNA/RNA_pol_sf"/>
</dbReference>
<dbReference type="AlphaFoldDB" id="F8MK84"/>
<reference evidence="4" key="1">
    <citation type="journal article" date="2011" name="Genetics">
        <title>Massive changes in genome architecture accompany the transition to self-fertility in the filamentous fungus Neurospora tetrasperma.</title>
        <authorList>
            <person name="Ellison C.E."/>
            <person name="Stajich J.E."/>
            <person name="Jacobson D.J."/>
            <person name="Natvig D.O."/>
            <person name="Lapidus A."/>
            <person name="Foster B."/>
            <person name="Aerts A."/>
            <person name="Riley R."/>
            <person name="Lindquist E.A."/>
            <person name="Grigoriev I.V."/>
            <person name="Taylor J.W."/>
        </authorList>
    </citation>
    <scope>NUCLEOTIDE SEQUENCE [LARGE SCALE GENOMIC DNA]</scope>
    <source>
        <strain evidence="4">FGSC 2508 / P0657</strain>
    </source>
</reference>
<accession>F8MK84</accession>
<dbReference type="SUPFAM" id="SSF56672">
    <property type="entry name" value="DNA/RNA polymerases"/>
    <property type="match status" value="1"/>
</dbReference>
<dbReference type="HOGENOM" id="CLU_3037996_0_0_1"/>
<dbReference type="OrthoDB" id="415724at2759"/>
<dbReference type="VEuPathDB" id="FungiDB:NEUTE1DRAFT_42285"/>
<sequence>IILGFIGFYKYFVILYSKVTAPFTELLKGNKRRAFELIEKTEKVFTKLK</sequence>
<dbReference type="KEGG" id="nte:NEUTE1DRAFT42285"/>
<dbReference type="RefSeq" id="XP_009850302.1">
    <property type="nucleotide sequence ID" value="XM_009852000.1"/>
</dbReference>
<evidence type="ECO:0000256" key="2">
    <source>
        <dbReference type="ARBA" id="ARBA00023128"/>
    </source>
</evidence>
<dbReference type="EMBL" id="GL891304">
    <property type="protein sequence ID" value="EGO57368.1"/>
    <property type="molecule type" value="Genomic_DNA"/>
</dbReference>
<dbReference type="Proteomes" id="UP000008065">
    <property type="component" value="Unassembled WGS sequence"/>
</dbReference>
<dbReference type="GO" id="GO:0005739">
    <property type="term" value="C:mitochondrion"/>
    <property type="evidence" value="ECO:0007669"/>
    <property type="project" value="UniProtKB-SubCell"/>
</dbReference>
<keyword evidence="2" id="KW-0496">Mitochondrion</keyword>
<organism evidence="3 4">
    <name type="scientific">Neurospora tetrasperma (strain FGSC 2508 / ATCC MYA-4615 / P0657)</name>
    <dbReference type="NCBI Taxonomy" id="510951"/>
    <lineage>
        <taxon>Eukaryota</taxon>
        <taxon>Fungi</taxon>
        <taxon>Dikarya</taxon>
        <taxon>Ascomycota</taxon>
        <taxon>Pezizomycotina</taxon>
        <taxon>Sordariomycetes</taxon>
        <taxon>Sordariomycetidae</taxon>
        <taxon>Sordariales</taxon>
        <taxon>Sordariaceae</taxon>
        <taxon>Neurospora</taxon>
    </lineage>
</organism>
<dbReference type="InterPro" id="IPR043128">
    <property type="entry name" value="Rev_trsase/Diguanyl_cyclase"/>
</dbReference>
<evidence type="ECO:0000256" key="1">
    <source>
        <dbReference type="ARBA" id="ARBA00004173"/>
    </source>
</evidence>
<gene>
    <name evidence="3" type="ORF">NEUTE1DRAFT_42285</name>
</gene>
<protein>
    <submittedName>
        <fullName evidence="3">Uncharacterized protein</fullName>
    </submittedName>
</protein>
<proteinExistence type="predicted"/>
<dbReference type="GeneID" id="20827845"/>
<evidence type="ECO:0000313" key="3">
    <source>
        <dbReference type="EMBL" id="EGO57368.1"/>
    </source>
</evidence>